<evidence type="ECO:0000256" key="2">
    <source>
        <dbReference type="RuleBase" id="RU000461"/>
    </source>
</evidence>
<dbReference type="PROSITE" id="PS00086">
    <property type="entry name" value="CYTOCHROME_P450"/>
    <property type="match status" value="1"/>
</dbReference>
<evidence type="ECO:0000313" key="4">
    <source>
        <dbReference type="Proteomes" id="UP000283530"/>
    </source>
</evidence>
<dbReference type="OrthoDB" id="1910306at2759"/>
<keyword evidence="2" id="KW-0503">Monooxygenase</keyword>
<organism evidence="3 4">
    <name type="scientific">Cinnamomum micranthum f. kanehirae</name>
    <dbReference type="NCBI Taxonomy" id="337451"/>
    <lineage>
        <taxon>Eukaryota</taxon>
        <taxon>Viridiplantae</taxon>
        <taxon>Streptophyta</taxon>
        <taxon>Embryophyta</taxon>
        <taxon>Tracheophyta</taxon>
        <taxon>Spermatophyta</taxon>
        <taxon>Magnoliopsida</taxon>
        <taxon>Magnoliidae</taxon>
        <taxon>Laurales</taxon>
        <taxon>Lauraceae</taxon>
        <taxon>Cinnamomum</taxon>
    </lineage>
</organism>
<keyword evidence="4" id="KW-1185">Reference proteome</keyword>
<dbReference type="PRINTS" id="PR00385">
    <property type="entry name" value="P450"/>
</dbReference>
<dbReference type="GO" id="GO:0004497">
    <property type="term" value="F:monooxygenase activity"/>
    <property type="evidence" value="ECO:0007669"/>
    <property type="project" value="UniProtKB-KW"/>
</dbReference>
<dbReference type="EMBL" id="QPKB01000008">
    <property type="protein sequence ID" value="RWR90096.1"/>
    <property type="molecule type" value="Genomic_DNA"/>
</dbReference>
<dbReference type="GO" id="GO:0005506">
    <property type="term" value="F:iron ion binding"/>
    <property type="evidence" value="ECO:0007669"/>
    <property type="project" value="InterPro"/>
</dbReference>
<dbReference type="Proteomes" id="UP000283530">
    <property type="component" value="Unassembled WGS sequence"/>
</dbReference>
<dbReference type="PRINTS" id="PR00463">
    <property type="entry name" value="EP450I"/>
</dbReference>
<feature type="binding site" description="axial binding residue" evidence="1">
    <location>
        <position position="228"/>
    </location>
    <ligand>
        <name>heme</name>
        <dbReference type="ChEBI" id="CHEBI:30413"/>
    </ligand>
    <ligandPart>
        <name>Fe</name>
        <dbReference type="ChEBI" id="CHEBI:18248"/>
    </ligandPart>
</feature>
<sequence length="285" mass="32189">MDILIEDAMQYSDDFRLVNAFPPARFLPSVKRTIVLTEKLKLSLEECIGRHLTSPPSPNCYAHFLLSQSYPRELAIFSIFEVFALGLDSTGSTTLWALGLLVHNQEAQQKLYQEIREHTTRTEKGIVRADEVGKLEYLQAVVKETMRMKPIAPLAVPHIAMTDTVLKGMPVAEGTPVMVNLYALHYDPKVWDEPERFVPERFLESSNMFRGKRGQYSFLPFGAGMRVCPGMEVGKLQLAFAVSNLVNSFHWSNAVEGEKPDLTEDFTFVLAMKKPLEARIVPRGI</sequence>
<dbReference type="GO" id="GO:0016705">
    <property type="term" value="F:oxidoreductase activity, acting on paired donors, with incorporation or reduction of molecular oxygen"/>
    <property type="evidence" value="ECO:0007669"/>
    <property type="project" value="InterPro"/>
</dbReference>
<comment type="caution">
    <text evidence="3">The sequence shown here is derived from an EMBL/GenBank/DDBJ whole genome shotgun (WGS) entry which is preliminary data.</text>
</comment>
<dbReference type="InterPro" id="IPR001128">
    <property type="entry name" value="Cyt_P450"/>
</dbReference>
<gene>
    <name evidence="3" type="ORF">CKAN_01917700</name>
</gene>
<comment type="cofactor">
    <cofactor evidence="1">
        <name>heme</name>
        <dbReference type="ChEBI" id="CHEBI:30413"/>
    </cofactor>
</comment>
<dbReference type="PANTHER" id="PTHR24281">
    <property type="entry name" value="STEROID 21-HYDROXYLASE-RELATED"/>
    <property type="match status" value="1"/>
</dbReference>
<keyword evidence="2" id="KW-0560">Oxidoreductase</keyword>
<dbReference type="GO" id="GO:0020037">
    <property type="term" value="F:heme binding"/>
    <property type="evidence" value="ECO:0007669"/>
    <property type="project" value="InterPro"/>
</dbReference>
<keyword evidence="1 2" id="KW-0349">Heme</keyword>
<reference evidence="3 4" key="1">
    <citation type="journal article" date="2019" name="Nat. Plants">
        <title>Stout camphor tree genome fills gaps in understanding of flowering plant genome evolution.</title>
        <authorList>
            <person name="Chaw S.M."/>
            <person name="Liu Y.C."/>
            <person name="Wu Y.W."/>
            <person name="Wang H.Y."/>
            <person name="Lin C.I."/>
            <person name="Wu C.S."/>
            <person name="Ke H.M."/>
            <person name="Chang L.Y."/>
            <person name="Hsu C.Y."/>
            <person name="Yang H.T."/>
            <person name="Sudianto E."/>
            <person name="Hsu M.H."/>
            <person name="Wu K.P."/>
            <person name="Wang L.N."/>
            <person name="Leebens-Mack J.H."/>
            <person name="Tsai I.J."/>
        </authorList>
    </citation>
    <scope>NUCLEOTIDE SEQUENCE [LARGE SCALE GENOMIC DNA]</scope>
    <source>
        <strain evidence="4">cv. Chaw 1501</strain>
        <tissue evidence="3">Young leaves</tissue>
    </source>
</reference>
<comment type="similarity">
    <text evidence="2">Belongs to the cytochrome P450 family.</text>
</comment>
<dbReference type="Pfam" id="PF00067">
    <property type="entry name" value="p450"/>
    <property type="match status" value="1"/>
</dbReference>
<protein>
    <submittedName>
        <fullName evidence="3">Putative CYP719</fullName>
    </submittedName>
</protein>
<dbReference type="SUPFAM" id="SSF48264">
    <property type="entry name" value="Cytochrome P450"/>
    <property type="match status" value="1"/>
</dbReference>
<name>A0A443PH38_9MAGN</name>
<dbReference type="InterPro" id="IPR002401">
    <property type="entry name" value="Cyt_P450_E_grp-I"/>
</dbReference>
<dbReference type="InterPro" id="IPR036396">
    <property type="entry name" value="Cyt_P450_sf"/>
</dbReference>
<dbReference type="AlphaFoldDB" id="A0A443PH38"/>
<accession>A0A443PH38</accession>
<dbReference type="Gene3D" id="1.10.630.10">
    <property type="entry name" value="Cytochrome P450"/>
    <property type="match status" value="1"/>
</dbReference>
<evidence type="ECO:0000313" key="3">
    <source>
        <dbReference type="EMBL" id="RWR90096.1"/>
    </source>
</evidence>
<proteinExistence type="inferred from homology"/>
<evidence type="ECO:0000256" key="1">
    <source>
        <dbReference type="PIRSR" id="PIRSR602401-1"/>
    </source>
</evidence>
<dbReference type="InterPro" id="IPR017972">
    <property type="entry name" value="Cyt_P450_CS"/>
</dbReference>
<dbReference type="STRING" id="337451.A0A443PH38"/>
<keyword evidence="1 2" id="KW-0479">Metal-binding</keyword>
<keyword evidence="1 2" id="KW-0408">Iron</keyword>